<feature type="transmembrane region" description="Helical" evidence="1">
    <location>
        <begin position="142"/>
        <end position="160"/>
    </location>
</feature>
<gene>
    <name evidence="2" type="ORF">KHY36_02865</name>
</gene>
<feature type="transmembrane region" description="Helical" evidence="1">
    <location>
        <begin position="50"/>
        <end position="70"/>
    </location>
</feature>
<comment type="caution">
    <text evidence="2">The sequence shown here is derived from an EMBL/GenBank/DDBJ whole genome shotgun (WGS) entry which is preliminary data.</text>
</comment>
<evidence type="ECO:0000313" key="3">
    <source>
        <dbReference type="Proteomes" id="UP000759273"/>
    </source>
</evidence>
<dbReference type="Proteomes" id="UP000759273">
    <property type="component" value="Unassembled WGS sequence"/>
</dbReference>
<feature type="transmembrane region" description="Helical" evidence="1">
    <location>
        <begin position="325"/>
        <end position="342"/>
    </location>
</feature>
<feature type="transmembrane region" description="Helical" evidence="1">
    <location>
        <begin position="9"/>
        <end position="30"/>
    </location>
</feature>
<dbReference type="AlphaFoldDB" id="A0A943DEF5"/>
<feature type="transmembrane region" description="Helical" evidence="1">
    <location>
        <begin position="107"/>
        <end position="130"/>
    </location>
</feature>
<feature type="transmembrane region" description="Helical" evidence="1">
    <location>
        <begin position="294"/>
        <end position="313"/>
    </location>
</feature>
<reference evidence="2" key="1">
    <citation type="submission" date="2021-02" db="EMBL/GenBank/DDBJ databases">
        <title>Infant gut strain persistence is associated with maternal origin, phylogeny, and functional potential including surface adhesion and iron acquisition.</title>
        <authorList>
            <person name="Lou Y.C."/>
        </authorList>
    </citation>
    <scope>NUCLEOTIDE SEQUENCE</scope>
    <source>
        <strain evidence="2">L3_101_000M1_dasL3_101_000M1_concoct_87</strain>
    </source>
</reference>
<evidence type="ECO:0000313" key="2">
    <source>
        <dbReference type="EMBL" id="MBS5331454.1"/>
    </source>
</evidence>
<keyword evidence="1" id="KW-0812">Transmembrane</keyword>
<feature type="transmembrane region" description="Helical" evidence="1">
    <location>
        <begin position="172"/>
        <end position="205"/>
    </location>
</feature>
<evidence type="ECO:0000256" key="1">
    <source>
        <dbReference type="SAM" id="Phobius"/>
    </source>
</evidence>
<keyword evidence="1" id="KW-1133">Transmembrane helix</keyword>
<feature type="transmembrane region" description="Helical" evidence="1">
    <location>
        <begin position="362"/>
        <end position="390"/>
    </location>
</feature>
<protein>
    <submittedName>
        <fullName evidence="2">Uncharacterized protein</fullName>
    </submittedName>
</protein>
<keyword evidence="1" id="KW-0472">Membrane</keyword>
<feature type="transmembrane region" description="Helical" evidence="1">
    <location>
        <begin position="271"/>
        <end position="287"/>
    </location>
</feature>
<feature type="transmembrane region" description="Helical" evidence="1">
    <location>
        <begin position="77"/>
        <end position="95"/>
    </location>
</feature>
<feature type="transmembrane region" description="Helical" evidence="1">
    <location>
        <begin position="217"/>
        <end position="238"/>
    </location>
</feature>
<dbReference type="EMBL" id="JAGZGG010000004">
    <property type="protein sequence ID" value="MBS5331454.1"/>
    <property type="molecule type" value="Genomic_DNA"/>
</dbReference>
<name>A0A943DEF5_9FIRM</name>
<proteinExistence type="predicted"/>
<sequence length="407" mass="44692">MAQNKKQRLLWGLGLLGTAVFTLLMGWLHYQQLLSTGYYYSDIPAHMAGHAMGNTGFSLVTVLLRGVFAIGGNLGTAVFLAAVNLLTLLIFAWAIRKAVPQVCPGAALLWSLAANLCQAVWMPNGGYWYFGAITGTIYHNTTYIMLQPLALIAFFLFLSLAEHHGQLQWRSWAALTVLLTVATAIKPSYLFAFAPALLVALVVDLIRTHGKALQWEVWLGCTVLPGILLCIIQAKVLFTGGGDSGMALIFTTDFDPEKVLWGVFNYSAKHGLVRSLVFVGAVVLLLFRQWRGAYAYKFSLLLFAVALAEGICLTETGSRMYDGNLWWGAFICYDILLLESLIQLLRRLHKKPRTPVETGTSVLCCGALAWHIASGIVFLGLMLAGISYAVMIGTESYLLQEMWGIVL</sequence>
<accession>A0A943DEF5</accession>
<organism evidence="2 3">
    <name type="scientific">Subdoligranulum variabile</name>
    <dbReference type="NCBI Taxonomy" id="214851"/>
    <lineage>
        <taxon>Bacteria</taxon>
        <taxon>Bacillati</taxon>
        <taxon>Bacillota</taxon>
        <taxon>Clostridia</taxon>
        <taxon>Eubacteriales</taxon>
        <taxon>Oscillospiraceae</taxon>
        <taxon>Subdoligranulum</taxon>
    </lineage>
</organism>